<dbReference type="OrthoDB" id="5423111at2759"/>
<dbReference type="FunCoup" id="A0A423W470">
    <property type="interactions" value="73"/>
</dbReference>
<dbReference type="Pfam" id="PF01284">
    <property type="entry name" value="MARVEL"/>
    <property type="match status" value="1"/>
</dbReference>
<dbReference type="EMBL" id="LKEB01000062">
    <property type="protein sequence ID" value="ROV98113.1"/>
    <property type="molecule type" value="Genomic_DNA"/>
</dbReference>
<evidence type="ECO:0000256" key="4">
    <source>
        <dbReference type="ARBA" id="ARBA00023136"/>
    </source>
</evidence>
<feature type="transmembrane region" description="Helical" evidence="5">
    <location>
        <begin position="49"/>
        <end position="71"/>
    </location>
</feature>
<dbReference type="InterPro" id="IPR008253">
    <property type="entry name" value="Marvel"/>
</dbReference>
<feature type="transmembrane region" description="Helical" evidence="5">
    <location>
        <begin position="77"/>
        <end position="100"/>
    </location>
</feature>
<reference evidence="7 8" key="1">
    <citation type="submission" date="2015-09" db="EMBL/GenBank/DDBJ databases">
        <title>Host preference determinants of Valsa canker pathogens revealed by comparative genomics.</title>
        <authorList>
            <person name="Yin Z."/>
            <person name="Huang L."/>
        </authorList>
    </citation>
    <scope>NUCLEOTIDE SEQUENCE [LARGE SCALE GENOMIC DNA]</scope>
    <source>
        <strain evidence="7 8">SXYLt</strain>
    </source>
</reference>
<dbReference type="GO" id="GO:0072659">
    <property type="term" value="P:protein localization to plasma membrane"/>
    <property type="evidence" value="ECO:0007669"/>
    <property type="project" value="TreeGrafter"/>
</dbReference>
<feature type="domain" description="MARVEL" evidence="6">
    <location>
        <begin position="5"/>
        <end position="135"/>
    </location>
</feature>
<keyword evidence="4 5" id="KW-0472">Membrane</keyword>
<proteinExistence type="predicted"/>
<evidence type="ECO:0000256" key="1">
    <source>
        <dbReference type="ARBA" id="ARBA00004141"/>
    </source>
</evidence>
<name>A0A423W470_9PEZI</name>
<gene>
    <name evidence="7" type="ORF">VPNG_08621</name>
</gene>
<keyword evidence="3 5" id="KW-1133">Transmembrane helix</keyword>
<keyword evidence="2 5" id="KW-0812">Transmembrane</keyword>
<feature type="transmembrane region" description="Helical" evidence="5">
    <location>
        <begin position="121"/>
        <end position="141"/>
    </location>
</feature>
<dbReference type="GO" id="GO:0032126">
    <property type="term" value="C:eisosome"/>
    <property type="evidence" value="ECO:0007669"/>
    <property type="project" value="TreeGrafter"/>
</dbReference>
<sequence length="250" mass="27141">MDFLQIALRVLQFLWAVILTALFGNVLAISHHGIDRNSYVSRRGVKYSMFVACFAWIPILYGILAAVVTAASFPVVILVLDVLAFLLTFTDAIALAALLHTPDCGTTYYPHKCRELQAATAFMWLLFATFAASLVYAVFAYRKGGRPGQGLGRESAALHWALWGVERFHERVMFITPGWHGHGVNGTGRDGAGGNGGNWSHYGNIDTVAALGDRFGYVGWHAGFDWRFLAGIKCTAATPARVGFGVGGNV</sequence>
<feature type="transmembrane region" description="Helical" evidence="5">
    <location>
        <begin position="6"/>
        <end position="28"/>
    </location>
</feature>
<keyword evidence="8" id="KW-1185">Reference proteome</keyword>
<evidence type="ECO:0000256" key="2">
    <source>
        <dbReference type="ARBA" id="ARBA00022692"/>
    </source>
</evidence>
<dbReference type="PANTHER" id="PTHR28165">
    <property type="entry name" value="NON-CLASSICAL EXPORT PROTEIN 2-RELATED"/>
    <property type="match status" value="1"/>
</dbReference>
<dbReference type="AlphaFoldDB" id="A0A423W470"/>
<evidence type="ECO:0000313" key="7">
    <source>
        <dbReference type="EMBL" id="ROV98113.1"/>
    </source>
</evidence>
<evidence type="ECO:0000256" key="5">
    <source>
        <dbReference type="SAM" id="Phobius"/>
    </source>
</evidence>
<organism evidence="7 8">
    <name type="scientific">Cytospora leucostoma</name>
    <dbReference type="NCBI Taxonomy" id="1230097"/>
    <lineage>
        <taxon>Eukaryota</taxon>
        <taxon>Fungi</taxon>
        <taxon>Dikarya</taxon>
        <taxon>Ascomycota</taxon>
        <taxon>Pezizomycotina</taxon>
        <taxon>Sordariomycetes</taxon>
        <taxon>Sordariomycetidae</taxon>
        <taxon>Diaporthales</taxon>
        <taxon>Cytosporaceae</taxon>
        <taxon>Cytospora</taxon>
    </lineage>
</organism>
<dbReference type="PANTHER" id="PTHR28165:SF1">
    <property type="entry name" value="NON-CLASSICAL EXPORT PROTEIN 2-RELATED"/>
    <property type="match status" value="1"/>
</dbReference>
<evidence type="ECO:0000259" key="6">
    <source>
        <dbReference type="Pfam" id="PF01284"/>
    </source>
</evidence>
<dbReference type="GO" id="GO:0070941">
    <property type="term" value="P:eisosome assembly"/>
    <property type="evidence" value="ECO:0007669"/>
    <property type="project" value="TreeGrafter"/>
</dbReference>
<accession>A0A423W470</accession>
<dbReference type="InterPro" id="IPR052649">
    <property type="entry name" value="NCE102-like"/>
</dbReference>
<evidence type="ECO:0000256" key="3">
    <source>
        <dbReference type="ARBA" id="ARBA00022989"/>
    </source>
</evidence>
<protein>
    <recommendedName>
        <fullName evidence="6">MARVEL domain-containing protein</fullName>
    </recommendedName>
</protein>
<comment type="caution">
    <text evidence="7">The sequence shown here is derived from an EMBL/GenBank/DDBJ whole genome shotgun (WGS) entry which is preliminary data.</text>
</comment>
<evidence type="ECO:0000313" key="8">
    <source>
        <dbReference type="Proteomes" id="UP000285146"/>
    </source>
</evidence>
<dbReference type="Proteomes" id="UP000285146">
    <property type="component" value="Unassembled WGS sequence"/>
</dbReference>
<dbReference type="InParanoid" id="A0A423W470"/>
<comment type="subcellular location">
    <subcellularLocation>
        <location evidence="1">Membrane</location>
        <topology evidence="1">Multi-pass membrane protein</topology>
    </subcellularLocation>
</comment>
<dbReference type="GO" id="GO:0005886">
    <property type="term" value="C:plasma membrane"/>
    <property type="evidence" value="ECO:0007669"/>
    <property type="project" value="TreeGrafter"/>
</dbReference>